<dbReference type="RefSeq" id="WP_152350240.1">
    <property type="nucleotide sequence ID" value="NZ_WBSN01000006.1"/>
</dbReference>
<evidence type="ECO:0000313" key="2">
    <source>
        <dbReference type="Proteomes" id="UP000469763"/>
    </source>
</evidence>
<accession>A0A7K3TIT1</accession>
<evidence type="ECO:0000313" key="1">
    <source>
        <dbReference type="EMBL" id="NEG78510.1"/>
    </source>
</evidence>
<gene>
    <name evidence="1" type="ORF">GFD22_05925</name>
</gene>
<dbReference type="Proteomes" id="UP000469763">
    <property type="component" value="Unassembled WGS sequence"/>
</dbReference>
<keyword evidence="2" id="KW-1185">Reference proteome</keyword>
<dbReference type="OrthoDB" id="3231571at2"/>
<name>A0A7K3TIT1_9BIFI</name>
<sequence length="79" mass="9069">MTIRRFTASERAQLELLDAVERVTPGGMIRYSPDFRERALREYGAGKSPMRIFADAGFPVETLGNKRIERAFAHWRKGL</sequence>
<reference evidence="1 2" key="1">
    <citation type="submission" date="2019-10" db="EMBL/GenBank/DDBJ databases">
        <title>Bifidobacterium from non-human primates.</title>
        <authorList>
            <person name="Modesto M."/>
        </authorList>
    </citation>
    <scope>NUCLEOTIDE SEQUENCE [LARGE SCALE GENOMIC DNA]</scope>
    <source>
        <strain evidence="1 2">TREC</strain>
    </source>
</reference>
<proteinExistence type="predicted"/>
<protein>
    <submittedName>
        <fullName evidence="1">Uncharacterized protein</fullName>
    </submittedName>
</protein>
<dbReference type="AlphaFoldDB" id="A0A7K3TIT1"/>
<organism evidence="1 2">
    <name type="scientific">Bifidobacterium avesanii</name>
    <dbReference type="NCBI Taxonomy" id="1798157"/>
    <lineage>
        <taxon>Bacteria</taxon>
        <taxon>Bacillati</taxon>
        <taxon>Actinomycetota</taxon>
        <taxon>Actinomycetes</taxon>
        <taxon>Bifidobacteriales</taxon>
        <taxon>Bifidobacteriaceae</taxon>
        <taxon>Bifidobacterium</taxon>
    </lineage>
</organism>
<dbReference type="EMBL" id="WHZY01000007">
    <property type="protein sequence ID" value="NEG78510.1"/>
    <property type="molecule type" value="Genomic_DNA"/>
</dbReference>
<comment type="caution">
    <text evidence="1">The sequence shown here is derived from an EMBL/GenBank/DDBJ whole genome shotgun (WGS) entry which is preliminary data.</text>
</comment>